<accession>A0A383VMH8</accession>
<dbReference type="AlphaFoldDB" id="A0A383VMH8"/>
<dbReference type="InterPro" id="IPR053277">
    <property type="entry name" value="Endomembrane_traffic_mod"/>
</dbReference>
<gene>
    <name evidence="1" type="ORF">BQ4739_LOCUS7156</name>
</gene>
<dbReference type="Proteomes" id="UP000256970">
    <property type="component" value="Unassembled WGS sequence"/>
</dbReference>
<dbReference type="SUPFAM" id="SSF48439">
    <property type="entry name" value="Protein prenylyltransferase"/>
    <property type="match status" value="1"/>
</dbReference>
<protein>
    <recommendedName>
        <fullName evidence="3">PH domain-containing protein</fullName>
    </recommendedName>
</protein>
<dbReference type="InterPro" id="IPR011990">
    <property type="entry name" value="TPR-like_helical_dom_sf"/>
</dbReference>
<name>A0A383VMH8_TETOB</name>
<evidence type="ECO:0000313" key="1">
    <source>
        <dbReference type="EMBL" id="SZX66738.1"/>
    </source>
</evidence>
<dbReference type="PANTHER" id="PTHR45005">
    <property type="match status" value="1"/>
</dbReference>
<sequence>MADALARELEQQFDGFKACFGGEELKRACATLSGALISGKLPAPLSALAEDSDLHVRELAFAARQYAVATAEQPDDYDALYNHGLVLQELSGKLQQASAEQAAMLRQACSRYEAALALKPSSHAALYNWGVALSDLARCVKQSQPAEAVAALHLASQKYAESLQLHPRNPQALNNWGLVLQELSSDARDWGERHALVAAAMDKFRLALRSRPDFDRGCYNLGTVFYTFALALQGDTDAPASRQAKDISVRTLLAAAAQYICLAHALQPSKEIYRKSLGVVRQMLPLPFLRAGFLTAPRSRSIGTVTETYRRDWFVLDHRSLRQASSMEMSLSTAGAGVLSSSSGQRVGAPGVSAAAAAAGVGGEDEPLLLALTELLAVRRCAEPSLPEGGGIWVSTSGVPTGIYLVADDADAADAWVDALVLAGHLAGCRCGEALEEALAPTPARRKQSAALGM</sequence>
<organism evidence="1 2">
    <name type="scientific">Tetradesmus obliquus</name>
    <name type="common">Green alga</name>
    <name type="synonym">Acutodesmus obliquus</name>
    <dbReference type="NCBI Taxonomy" id="3088"/>
    <lineage>
        <taxon>Eukaryota</taxon>
        <taxon>Viridiplantae</taxon>
        <taxon>Chlorophyta</taxon>
        <taxon>core chlorophytes</taxon>
        <taxon>Chlorophyceae</taxon>
        <taxon>CS clade</taxon>
        <taxon>Sphaeropleales</taxon>
        <taxon>Scenedesmaceae</taxon>
        <taxon>Tetradesmus</taxon>
    </lineage>
</organism>
<dbReference type="Gene3D" id="1.25.40.10">
    <property type="entry name" value="Tetratricopeptide repeat domain"/>
    <property type="match status" value="1"/>
</dbReference>
<dbReference type="PANTHER" id="PTHR45005:SF2">
    <property type="entry name" value="PROTEIN HLB1"/>
    <property type="match status" value="1"/>
</dbReference>
<proteinExistence type="predicted"/>
<dbReference type="Pfam" id="PF06552">
    <property type="entry name" value="TOM20_plant"/>
    <property type="match status" value="1"/>
</dbReference>
<reference evidence="1 2" key="1">
    <citation type="submission" date="2016-10" db="EMBL/GenBank/DDBJ databases">
        <authorList>
            <person name="Cai Z."/>
        </authorList>
    </citation>
    <scope>NUCLEOTIDE SEQUENCE [LARGE SCALE GENOMIC DNA]</scope>
</reference>
<keyword evidence="2" id="KW-1185">Reference proteome</keyword>
<evidence type="ECO:0000313" key="2">
    <source>
        <dbReference type="Proteomes" id="UP000256970"/>
    </source>
</evidence>
<dbReference type="STRING" id="3088.A0A383VMH8"/>
<evidence type="ECO:0008006" key="3">
    <source>
        <dbReference type="Google" id="ProtNLM"/>
    </source>
</evidence>
<dbReference type="EMBL" id="FNXT01000731">
    <property type="protein sequence ID" value="SZX66738.1"/>
    <property type="molecule type" value="Genomic_DNA"/>
</dbReference>